<dbReference type="InterPro" id="IPR037022">
    <property type="entry name" value="Formyl_trans_C_sf"/>
</dbReference>
<accession>A0A550CBV7</accession>
<dbReference type="PANTHER" id="PTHR11138">
    <property type="entry name" value="METHIONYL-TRNA FORMYLTRANSFERASE"/>
    <property type="match status" value="1"/>
</dbReference>
<feature type="domain" description="Formyl transferase C-terminal" evidence="1">
    <location>
        <begin position="153"/>
        <end position="256"/>
    </location>
</feature>
<dbReference type="GO" id="GO:0005739">
    <property type="term" value="C:mitochondrion"/>
    <property type="evidence" value="ECO:0007669"/>
    <property type="project" value="TreeGrafter"/>
</dbReference>
<dbReference type="EMBL" id="VDMD01000013">
    <property type="protein sequence ID" value="TRM62291.1"/>
    <property type="molecule type" value="Genomic_DNA"/>
</dbReference>
<reference evidence="2 3" key="1">
    <citation type="journal article" date="2019" name="New Phytol.">
        <title>Comparative genomics reveals unique wood-decay strategies and fruiting body development in the Schizophyllaceae.</title>
        <authorList>
            <person name="Almasi E."/>
            <person name="Sahu N."/>
            <person name="Krizsan K."/>
            <person name="Balint B."/>
            <person name="Kovacs G.M."/>
            <person name="Kiss B."/>
            <person name="Cseklye J."/>
            <person name="Drula E."/>
            <person name="Henrissat B."/>
            <person name="Nagy I."/>
            <person name="Chovatia M."/>
            <person name="Adam C."/>
            <person name="LaButti K."/>
            <person name="Lipzen A."/>
            <person name="Riley R."/>
            <person name="Grigoriev I.V."/>
            <person name="Nagy L.G."/>
        </authorList>
    </citation>
    <scope>NUCLEOTIDE SEQUENCE [LARGE SCALE GENOMIC DNA]</scope>
    <source>
        <strain evidence="2 3">NL-1724</strain>
    </source>
</reference>
<sequence>MGRDEFSCAVFQHLYDAKDVWQQLHIATQPDERVGRRGSQLSVSPLKELGHSFDFKSWKVPAGSFHCTSSQSILIFTHLVTASFGRILPQSMLAQFTPHNCLNRTLMAGDQDTAVCVIEMMRKVDAGAIWGREQLASSVAQAEDVTAPRAPLIQAQDAMLDFHRMSAKDIVRLHRAIGHQRALIAGLPDRRTLQLHGLSVEAGAPASLASEPGTAVLYKPEKKLLVRCADGSVLGVRQAKMQDKALLGAVDWWNGARSLGMVTDKYVRLSRPAAV</sequence>
<dbReference type="Gene3D" id="3.10.25.10">
    <property type="entry name" value="Formyl transferase, C-terminal domain"/>
    <property type="match status" value="1"/>
</dbReference>
<evidence type="ECO:0000313" key="2">
    <source>
        <dbReference type="EMBL" id="TRM62291.1"/>
    </source>
</evidence>
<proteinExistence type="predicted"/>
<dbReference type="Proteomes" id="UP000320762">
    <property type="component" value="Unassembled WGS sequence"/>
</dbReference>
<evidence type="ECO:0000313" key="3">
    <source>
        <dbReference type="Proteomes" id="UP000320762"/>
    </source>
</evidence>
<dbReference type="Pfam" id="PF02911">
    <property type="entry name" value="Formyl_trans_C"/>
    <property type="match status" value="1"/>
</dbReference>
<name>A0A550CBV7_9AGAR</name>
<dbReference type="InterPro" id="IPR011034">
    <property type="entry name" value="Formyl_transferase-like_C_sf"/>
</dbReference>
<dbReference type="InterPro" id="IPR005793">
    <property type="entry name" value="Formyl_trans_C"/>
</dbReference>
<dbReference type="STRING" id="97359.A0A550CBV7"/>
<dbReference type="Gene3D" id="3.40.50.170">
    <property type="entry name" value="Formyl transferase, N-terminal domain"/>
    <property type="match status" value="1"/>
</dbReference>
<dbReference type="SUPFAM" id="SSF53328">
    <property type="entry name" value="Formyltransferase"/>
    <property type="match status" value="1"/>
</dbReference>
<dbReference type="InterPro" id="IPR036477">
    <property type="entry name" value="Formyl_transf_N_sf"/>
</dbReference>
<dbReference type="SUPFAM" id="SSF50486">
    <property type="entry name" value="FMT C-terminal domain-like"/>
    <property type="match status" value="1"/>
</dbReference>
<gene>
    <name evidence="2" type="ORF">BD626DRAFT_548669</name>
</gene>
<protein>
    <recommendedName>
        <fullName evidence="1">Formyl transferase C-terminal domain-containing protein</fullName>
    </recommendedName>
</protein>
<dbReference type="GO" id="GO:0004479">
    <property type="term" value="F:methionyl-tRNA formyltransferase activity"/>
    <property type="evidence" value="ECO:0007669"/>
    <property type="project" value="TreeGrafter"/>
</dbReference>
<dbReference type="OrthoDB" id="10268103at2759"/>
<evidence type="ECO:0000259" key="1">
    <source>
        <dbReference type="Pfam" id="PF02911"/>
    </source>
</evidence>
<dbReference type="AlphaFoldDB" id="A0A550CBV7"/>
<comment type="caution">
    <text evidence="2">The sequence shown here is derived from an EMBL/GenBank/DDBJ whole genome shotgun (WGS) entry which is preliminary data.</text>
</comment>
<keyword evidence="3" id="KW-1185">Reference proteome</keyword>
<organism evidence="2 3">
    <name type="scientific">Schizophyllum amplum</name>
    <dbReference type="NCBI Taxonomy" id="97359"/>
    <lineage>
        <taxon>Eukaryota</taxon>
        <taxon>Fungi</taxon>
        <taxon>Dikarya</taxon>
        <taxon>Basidiomycota</taxon>
        <taxon>Agaricomycotina</taxon>
        <taxon>Agaricomycetes</taxon>
        <taxon>Agaricomycetidae</taxon>
        <taxon>Agaricales</taxon>
        <taxon>Schizophyllaceae</taxon>
        <taxon>Schizophyllum</taxon>
    </lineage>
</organism>
<dbReference type="PANTHER" id="PTHR11138:SF5">
    <property type="entry name" value="METHIONYL-TRNA FORMYLTRANSFERASE, MITOCHONDRIAL"/>
    <property type="match status" value="1"/>
</dbReference>